<dbReference type="InterPro" id="IPR028087">
    <property type="entry name" value="Tad_N"/>
</dbReference>
<dbReference type="EMBL" id="CP036279">
    <property type="protein sequence ID" value="QDU63751.1"/>
    <property type="molecule type" value="Genomic_DNA"/>
</dbReference>
<dbReference type="AlphaFoldDB" id="A0A518B9U9"/>
<dbReference type="InterPro" id="IPR036465">
    <property type="entry name" value="vWFA_dom_sf"/>
</dbReference>
<feature type="domain" description="Putative Flp pilus-assembly TadG-like N-terminal" evidence="3">
    <location>
        <begin position="16"/>
        <end position="59"/>
    </location>
</feature>
<feature type="compositionally biased region" description="Low complexity" evidence="1">
    <location>
        <begin position="398"/>
        <end position="419"/>
    </location>
</feature>
<keyword evidence="2" id="KW-0812">Transmembrane</keyword>
<dbReference type="RefSeq" id="WP_145261456.1">
    <property type="nucleotide sequence ID" value="NZ_CP036279.1"/>
</dbReference>
<evidence type="ECO:0000259" key="3">
    <source>
        <dbReference type="Pfam" id="PF13400"/>
    </source>
</evidence>
<dbReference type="Gene3D" id="3.40.50.410">
    <property type="entry name" value="von Willebrand factor, type A domain"/>
    <property type="match status" value="1"/>
</dbReference>
<organism evidence="4 5">
    <name type="scientific">Kolteria novifilia</name>
    <dbReference type="NCBI Taxonomy" id="2527975"/>
    <lineage>
        <taxon>Bacteria</taxon>
        <taxon>Pseudomonadati</taxon>
        <taxon>Planctomycetota</taxon>
        <taxon>Planctomycetia</taxon>
        <taxon>Kolteriales</taxon>
        <taxon>Kolteriaceae</taxon>
        <taxon>Kolteria</taxon>
    </lineage>
</organism>
<name>A0A518B9U9_9BACT</name>
<keyword evidence="5" id="KW-1185">Reference proteome</keyword>
<evidence type="ECO:0000313" key="4">
    <source>
        <dbReference type="EMBL" id="QDU63751.1"/>
    </source>
</evidence>
<dbReference type="SUPFAM" id="SSF53300">
    <property type="entry name" value="vWA-like"/>
    <property type="match status" value="1"/>
</dbReference>
<dbReference type="Pfam" id="PF13400">
    <property type="entry name" value="Tad"/>
    <property type="match status" value="1"/>
</dbReference>
<evidence type="ECO:0000313" key="5">
    <source>
        <dbReference type="Proteomes" id="UP000317093"/>
    </source>
</evidence>
<feature type="region of interest" description="Disordered" evidence="1">
    <location>
        <begin position="398"/>
        <end position="421"/>
    </location>
</feature>
<feature type="transmembrane region" description="Helical" evidence="2">
    <location>
        <begin position="12"/>
        <end position="34"/>
    </location>
</feature>
<protein>
    <submittedName>
        <fullName evidence="4">von Willebrand factor type A domain protein</fullName>
    </submittedName>
</protein>
<evidence type="ECO:0000256" key="2">
    <source>
        <dbReference type="SAM" id="Phobius"/>
    </source>
</evidence>
<accession>A0A518B9U9</accession>
<sequence length="748" mass="82197">MLRQVHPGRRRRAAIIVLSAFMMVFLIGMVAFGVDLGYIQLVKAELQRTADAAAHAAAMNIGMGESQARLAAQQVALQNRVAGLDYELDGTAVDFGRRDWDGNDFTYNWTAAEINAVRVVASRDEAAPQGPVALFFAPVLGFQETMITAESIVAINPRDIVMVIDLSGSMHHDSEPWTWAAQNDLGQDPDTGEGGGDAVRSDLWDDMGLTDAGIDFTDLTPGTSDDKRNNNFDFQDRVNNRQVDLPVMDINDDGVVDSSDAQASVDFYVSEIKKRYSNAGKSHNNFQNSVGLDADGNIQARLNFDDVRYLTSDSDIMGMWKDHSTPQAADLAQDYAAGNTGASTDNRSSTVSAYDFITDQYLSTTMRHAKPSLTNAATRDTYRTFWRGYLSYTRGYSSGSGSSNGIDGFSNPSTNSSNNSHKDRYGWDGNFKTELANLKNVANYKSYIQFMMDHGFNMKVGLEDDGSAAPLSEMFYTPMSSRWADDTGDDSNAYRRFDSDLNTYRPIREQPTAGVSDAILAALKEIKEQNASLHSTIRDKVAIVTFHSSFTPITGNETNRFLDPVDDYDQLVSDVVNKASQSLPNAYSNVDGTGGSTNTMSGLRNAGNFIDSMGGRSFSTKWVVLFTDGVPNEITSPDSISNDEYHNTFVDMDGDGTKETQYYYSQNGNDARNASLKEVADLAKAHDAYVHTITAGAGHDKDITKRMSALTDGEYIDSGNYFHDYTELLIEAFESLANRRSIHFGIDD</sequence>
<dbReference type="OrthoDB" id="210334at2"/>
<dbReference type="Proteomes" id="UP000317093">
    <property type="component" value="Chromosome"/>
</dbReference>
<proteinExistence type="predicted"/>
<keyword evidence="2" id="KW-0472">Membrane</keyword>
<keyword evidence="2" id="KW-1133">Transmembrane helix</keyword>
<dbReference type="KEGG" id="knv:Pan216_46320"/>
<gene>
    <name evidence="4" type="ORF">Pan216_46320</name>
</gene>
<reference evidence="4 5" key="1">
    <citation type="submission" date="2019-02" db="EMBL/GenBank/DDBJ databases">
        <title>Deep-cultivation of Planctomycetes and their phenomic and genomic characterization uncovers novel biology.</title>
        <authorList>
            <person name="Wiegand S."/>
            <person name="Jogler M."/>
            <person name="Boedeker C."/>
            <person name="Pinto D."/>
            <person name="Vollmers J."/>
            <person name="Rivas-Marin E."/>
            <person name="Kohn T."/>
            <person name="Peeters S.H."/>
            <person name="Heuer A."/>
            <person name="Rast P."/>
            <person name="Oberbeckmann S."/>
            <person name="Bunk B."/>
            <person name="Jeske O."/>
            <person name="Meyerdierks A."/>
            <person name="Storesund J.E."/>
            <person name="Kallscheuer N."/>
            <person name="Luecker S."/>
            <person name="Lage O.M."/>
            <person name="Pohl T."/>
            <person name="Merkel B.J."/>
            <person name="Hornburger P."/>
            <person name="Mueller R.-W."/>
            <person name="Bruemmer F."/>
            <person name="Labrenz M."/>
            <person name="Spormann A.M."/>
            <person name="Op den Camp H."/>
            <person name="Overmann J."/>
            <person name="Amann R."/>
            <person name="Jetten M.S.M."/>
            <person name="Mascher T."/>
            <person name="Medema M.H."/>
            <person name="Devos D.P."/>
            <person name="Kaster A.-K."/>
            <person name="Ovreas L."/>
            <person name="Rohde M."/>
            <person name="Galperin M.Y."/>
            <person name="Jogler C."/>
        </authorList>
    </citation>
    <scope>NUCLEOTIDE SEQUENCE [LARGE SCALE GENOMIC DNA]</scope>
    <source>
        <strain evidence="4 5">Pan216</strain>
    </source>
</reference>
<evidence type="ECO:0000256" key="1">
    <source>
        <dbReference type="SAM" id="MobiDB-lite"/>
    </source>
</evidence>